<dbReference type="Proteomes" id="UP000008782">
    <property type="component" value="Unassembled WGS sequence"/>
</dbReference>
<name>E3QNG9_COLGM</name>
<gene>
    <name evidence="1" type="ORF">GLRG_07726</name>
</gene>
<dbReference type="RefSeq" id="XP_008096476.1">
    <property type="nucleotide sequence ID" value="XM_008098285.1"/>
</dbReference>
<evidence type="ECO:0000313" key="2">
    <source>
        <dbReference type="Proteomes" id="UP000008782"/>
    </source>
</evidence>
<sequence>MAQRYALGGIFHVDMRPFVKSQVVITDPDVARHDRRAAQVAATGGPARVDQHRHDIHQHVEPMEQAQGPAERALKDHVMGALVGEMTERLLIFQDEKELPSRRQTKSILYRIVLDRIQSSPGATPNDEFIDAAVTNLKVLLGGDGTTKDTFARTTMLLSP</sequence>
<organism evidence="2">
    <name type="scientific">Colletotrichum graminicola (strain M1.001 / M2 / FGSC 10212)</name>
    <name type="common">Maize anthracnose fungus</name>
    <name type="synonym">Glomerella graminicola</name>
    <dbReference type="NCBI Taxonomy" id="645133"/>
    <lineage>
        <taxon>Eukaryota</taxon>
        <taxon>Fungi</taxon>
        <taxon>Dikarya</taxon>
        <taxon>Ascomycota</taxon>
        <taxon>Pezizomycotina</taxon>
        <taxon>Sordariomycetes</taxon>
        <taxon>Hypocreomycetidae</taxon>
        <taxon>Glomerellales</taxon>
        <taxon>Glomerellaceae</taxon>
        <taxon>Colletotrichum</taxon>
        <taxon>Colletotrichum graminicola species complex</taxon>
    </lineage>
</organism>
<protein>
    <recommendedName>
        <fullName evidence="3">Cytochrome P450</fullName>
    </recommendedName>
</protein>
<dbReference type="HOGENOM" id="CLU_1652031_0_0_1"/>
<dbReference type="GeneID" id="24413091"/>
<keyword evidence="2" id="KW-1185">Reference proteome</keyword>
<dbReference type="AlphaFoldDB" id="E3QNG9"/>
<proteinExistence type="predicted"/>
<evidence type="ECO:0008006" key="3">
    <source>
        <dbReference type="Google" id="ProtNLM"/>
    </source>
</evidence>
<dbReference type="VEuPathDB" id="FungiDB:GLRG_07726"/>
<evidence type="ECO:0000313" key="1">
    <source>
        <dbReference type="EMBL" id="EFQ32456.1"/>
    </source>
</evidence>
<dbReference type="STRING" id="645133.E3QNG9"/>
<dbReference type="eggNOG" id="KOG0157">
    <property type="taxonomic scope" value="Eukaryota"/>
</dbReference>
<reference evidence="2" key="1">
    <citation type="journal article" date="2012" name="Nat. Genet.">
        <title>Lifestyle transitions in plant pathogenic Colletotrichum fungi deciphered by genome and transcriptome analyses.</title>
        <authorList>
            <person name="O'Connell R.J."/>
            <person name="Thon M.R."/>
            <person name="Hacquard S."/>
            <person name="Amyotte S.G."/>
            <person name="Kleemann J."/>
            <person name="Torres M.F."/>
            <person name="Damm U."/>
            <person name="Buiate E.A."/>
            <person name="Epstein L."/>
            <person name="Alkan N."/>
            <person name="Altmueller J."/>
            <person name="Alvarado-Balderrama L."/>
            <person name="Bauser C.A."/>
            <person name="Becker C."/>
            <person name="Birren B.W."/>
            <person name="Chen Z."/>
            <person name="Choi J."/>
            <person name="Crouch J.A."/>
            <person name="Duvick J.P."/>
            <person name="Farman M.A."/>
            <person name="Gan P."/>
            <person name="Heiman D."/>
            <person name="Henrissat B."/>
            <person name="Howard R.J."/>
            <person name="Kabbage M."/>
            <person name="Koch C."/>
            <person name="Kracher B."/>
            <person name="Kubo Y."/>
            <person name="Law A.D."/>
            <person name="Lebrun M.-H."/>
            <person name="Lee Y.-H."/>
            <person name="Miyara I."/>
            <person name="Moore N."/>
            <person name="Neumann U."/>
            <person name="Nordstroem K."/>
            <person name="Panaccione D.G."/>
            <person name="Panstruga R."/>
            <person name="Place M."/>
            <person name="Proctor R.H."/>
            <person name="Prusky D."/>
            <person name="Rech G."/>
            <person name="Reinhardt R."/>
            <person name="Rollins J.A."/>
            <person name="Rounsley S."/>
            <person name="Schardl C.L."/>
            <person name="Schwartz D.C."/>
            <person name="Shenoy N."/>
            <person name="Shirasu K."/>
            <person name="Sikhakolli U.R."/>
            <person name="Stueber K."/>
            <person name="Sukno S.A."/>
            <person name="Sweigard J.A."/>
            <person name="Takano Y."/>
            <person name="Takahara H."/>
            <person name="Trail F."/>
            <person name="van der Does H.C."/>
            <person name="Voll L.M."/>
            <person name="Will I."/>
            <person name="Young S."/>
            <person name="Zeng Q."/>
            <person name="Zhang J."/>
            <person name="Zhou S."/>
            <person name="Dickman M.B."/>
            <person name="Schulze-Lefert P."/>
            <person name="Ver Loren van Themaat E."/>
            <person name="Ma L.-J."/>
            <person name="Vaillancourt L.J."/>
        </authorList>
    </citation>
    <scope>NUCLEOTIDE SEQUENCE [LARGE SCALE GENOMIC DNA]</scope>
    <source>
        <strain evidence="2">M1.001 / M2 / FGSC 10212</strain>
    </source>
</reference>
<accession>E3QNG9</accession>
<dbReference type="EMBL" id="GG697362">
    <property type="protein sequence ID" value="EFQ32456.1"/>
    <property type="molecule type" value="Genomic_DNA"/>
</dbReference>
<dbReference type="OrthoDB" id="10029320at2759"/>